<feature type="domain" description="RING-type" evidence="9">
    <location>
        <begin position="267"/>
        <end position="308"/>
    </location>
</feature>
<dbReference type="Pfam" id="PF13639">
    <property type="entry name" value="zf-RING_2"/>
    <property type="match status" value="1"/>
</dbReference>
<dbReference type="GO" id="GO:0005737">
    <property type="term" value="C:cytoplasm"/>
    <property type="evidence" value="ECO:0007669"/>
    <property type="project" value="TreeGrafter"/>
</dbReference>
<evidence type="ECO:0000256" key="8">
    <source>
        <dbReference type="PROSITE-ProRule" id="PRU00175"/>
    </source>
</evidence>
<gene>
    <name evidence="10" type="ORF">HHK36_015115</name>
</gene>
<evidence type="ECO:0000256" key="5">
    <source>
        <dbReference type="ARBA" id="ARBA00022771"/>
    </source>
</evidence>
<proteinExistence type="predicted"/>
<evidence type="ECO:0000256" key="2">
    <source>
        <dbReference type="ARBA" id="ARBA00012483"/>
    </source>
</evidence>
<dbReference type="AlphaFoldDB" id="A0A834Z468"/>
<keyword evidence="3" id="KW-0808">Transferase</keyword>
<dbReference type="InterPro" id="IPR001841">
    <property type="entry name" value="Znf_RING"/>
</dbReference>
<dbReference type="GO" id="GO:0016567">
    <property type="term" value="P:protein ubiquitination"/>
    <property type="evidence" value="ECO:0007669"/>
    <property type="project" value="TreeGrafter"/>
</dbReference>
<reference evidence="10 11" key="1">
    <citation type="submission" date="2020-04" db="EMBL/GenBank/DDBJ databases">
        <title>Plant Genome Project.</title>
        <authorList>
            <person name="Zhang R.-G."/>
        </authorList>
    </citation>
    <scope>NUCLEOTIDE SEQUENCE [LARGE SCALE GENOMIC DNA]</scope>
    <source>
        <strain evidence="10">YNK0</strain>
        <tissue evidence="10">Leaf</tissue>
    </source>
</reference>
<dbReference type="FunFam" id="3.30.40.10:FF:000022">
    <property type="entry name" value="E3 ubiquitin-protein ligase RING1-like"/>
    <property type="match status" value="1"/>
</dbReference>
<evidence type="ECO:0000256" key="4">
    <source>
        <dbReference type="ARBA" id="ARBA00022723"/>
    </source>
</evidence>
<evidence type="ECO:0000256" key="1">
    <source>
        <dbReference type="ARBA" id="ARBA00000900"/>
    </source>
</evidence>
<comment type="caution">
    <text evidence="10">The sequence shown here is derived from an EMBL/GenBank/DDBJ whole genome shotgun (WGS) entry which is preliminary data.</text>
</comment>
<dbReference type="InterPro" id="IPR013083">
    <property type="entry name" value="Znf_RING/FYVE/PHD"/>
</dbReference>
<keyword evidence="4" id="KW-0479">Metal-binding</keyword>
<name>A0A834Z468_TETSI</name>
<evidence type="ECO:0000256" key="7">
    <source>
        <dbReference type="ARBA" id="ARBA00022833"/>
    </source>
</evidence>
<dbReference type="OrthoDB" id="8062037at2759"/>
<dbReference type="SUPFAM" id="SSF57850">
    <property type="entry name" value="RING/U-box"/>
    <property type="match status" value="1"/>
</dbReference>
<dbReference type="GO" id="GO:0061630">
    <property type="term" value="F:ubiquitin protein ligase activity"/>
    <property type="evidence" value="ECO:0007669"/>
    <property type="project" value="UniProtKB-EC"/>
</dbReference>
<sequence length="330" mass="36904">METLYSISNDFYASGTGLISSEPSSIHGDEIHQRQAGDLDVFEDGSFFKTLSRSNFRVIEGNGEIGISNQIDLELRLGLGLSLEDECQCGEGGASVSESDESSSEDYEDGLRVISTEFDWDEEENEFLGINLISANSDRLNLAPDDLGLPLRLENPGLESQRVTNEGFDAIDDVVGRMFDAIDELQAGETWELAMQDLRMEPIWGDLEMEFEWQHHLESLLAVPLGQFMDLETPLRGSPPPVSRSVVENLSTVFLTQEDVKNNNNLCAVCKDEISMEEKATQLPCSHHYHGDCILPWLSIRNTCPVCRYELPTDDADYVRRTQRAGRGLE</sequence>
<dbReference type="PANTHER" id="PTHR15710">
    <property type="entry name" value="E3 UBIQUITIN-PROTEIN LIGASE PRAJA"/>
    <property type="match status" value="1"/>
</dbReference>
<dbReference type="Gene3D" id="3.30.40.10">
    <property type="entry name" value="Zinc/RING finger domain, C3HC4 (zinc finger)"/>
    <property type="match status" value="1"/>
</dbReference>
<keyword evidence="7" id="KW-0862">Zinc</keyword>
<evidence type="ECO:0000256" key="6">
    <source>
        <dbReference type="ARBA" id="ARBA00022786"/>
    </source>
</evidence>
<keyword evidence="6" id="KW-0833">Ubl conjugation pathway</keyword>
<comment type="catalytic activity">
    <reaction evidence="1">
        <text>S-ubiquitinyl-[E2 ubiquitin-conjugating enzyme]-L-cysteine + [acceptor protein]-L-lysine = [E2 ubiquitin-conjugating enzyme]-L-cysteine + N(6)-ubiquitinyl-[acceptor protein]-L-lysine.</text>
        <dbReference type="EC" id="2.3.2.27"/>
    </reaction>
</comment>
<keyword evidence="5 8" id="KW-0863">Zinc-finger</keyword>
<evidence type="ECO:0000313" key="10">
    <source>
        <dbReference type="EMBL" id="KAF8399250.1"/>
    </source>
</evidence>
<dbReference type="SMART" id="SM00184">
    <property type="entry name" value="RING"/>
    <property type="match status" value="1"/>
</dbReference>
<evidence type="ECO:0000259" key="9">
    <source>
        <dbReference type="PROSITE" id="PS50089"/>
    </source>
</evidence>
<dbReference type="Proteomes" id="UP000655225">
    <property type="component" value="Unassembled WGS sequence"/>
</dbReference>
<evidence type="ECO:0000256" key="3">
    <source>
        <dbReference type="ARBA" id="ARBA00022679"/>
    </source>
</evidence>
<dbReference type="PROSITE" id="PS50089">
    <property type="entry name" value="ZF_RING_2"/>
    <property type="match status" value="1"/>
</dbReference>
<protein>
    <recommendedName>
        <fullName evidence="2">RING-type E3 ubiquitin transferase</fullName>
        <ecNumber evidence="2">2.3.2.27</ecNumber>
    </recommendedName>
</protein>
<evidence type="ECO:0000313" key="11">
    <source>
        <dbReference type="Proteomes" id="UP000655225"/>
    </source>
</evidence>
<organism evidence="10 11">
    <name type="scientific">Tetracentron sinense</name>
    <name type="common">Spur-leaf</name>
    <dbReference type="NCBI Taxonomy" id="13715"/>
    <lineage>
        <taxon>Eukaryota</taxon>
        <taxon>Viridiplantae</taxon>
        <taxon>Streptophyta</taxon>
        <taxon>Embryophyta</taxon>
        <taxon>Tracheophyta</taxon>
        <taxon>Spermatophyta</taxon>
        <taxon>Magnoliopsida</taxon>
        <taxon>Trochodendrales</taxon>
        <taxon>Trochodendraceae</taxon>
        <taxon>Tetracentron</taxon>
    </lineage>
</organism>
<keyword evidence="11" id="KW-1185">Reference proteome</keyword>
<dbReference type="GO" id="GO:0008270">
    <property type="term" value="F:zinc ion binding"/>
    <property type="evidence" value="ECO:0007669"/>
    <property type="project" value="UniProtKB-KW"/>
</dbReference>
<dbReference type="PANTHER" id="PTHR15710:SF108">
    <property type="entry name" value="OS03G0286100 PROTEIN"/>
    <property type="match status" value="1"/>
</dbReference>
<accession>A0A834Z468</accession>
<dbReference type="EMBL" id="JABCRI010000010">
    <property type="protein sequence ID" value="KAF8399250.1"/>
    <property type="molecule type" value="Genomic_DNA"/>
</dbReference>
<dbReference type="EC" id="2.3.2.27" evidence="2"/>